<dbReference type="PANTHER" id="PTHR30298">
    <property type="entry name" value="H REPEAT-ASSOCIATED PREDICTED TRANSPOSASE"/>
    <property type="match status" value="1"/>
</dbReference>
<dbReference type="InterPro" id="IPR002559">
    <property type="entry name" value="Transposase_11"/>
</dbReference>
<dbReference type="GO" id="GO:0006313">
    <property type="term" value="P:DNA transposition"/>
    <property type="evidence" value="ECO:0007669"/>
    <property type="project" value="InterPro"/>
</dbReference>
<dbReference type="InterPro" id="IPR051698">
    <property type="entry name" value="Transposase_11-like"/>
</dbReference>
<dbReference type="EMBL" id="BQOB01000001">
    <property type="protein sequence ID" value="GKH83549.1"/>
    <property type="molecule type" value="Genomic_DNA"/>
</dbReference>
<dbReference type="InterPro" id="IPR032806">
    <property type="entry name" value="YbfD_N"/>
</dbReference>
<protein>
    <submittedName>
        <fullName evidence="4">ISAs1 family transposase</fullName>
    </submittedName>
</protein>
<proteinExistence type="predicted"/>
<dbReference type="Pfam" id="PF13808">
    <property type="entry name" value="DDE_Tnp_1_assoc"/>
    <property type="match status" value="1"/>
</dbReference>
<reference evidence="4 6" key="1">
    <citation type="journal article" date="2019" name="Nat. Med.">
        <title>A library of human gut bacterial isolates paired with longitudinal multiomics data enables mechanistic microbiome research.</title>
        <authorList>
            <person name="Poyet M."/>
            <person name="Groussin M."/>
            <person name="Gibbons S.M."/>
            <person name="Avila-Pacheco J."/>
            <person name="Jiang X."/>
            <person name="Kearney S.M."/>
            <person name="Perrotta A.R."/>
            <person name="Berdy B."/>
            <person name="Zhao S."/>
            <person name="Lieberman T.D."/>
            <person name="Swanson P.K."/>
            <person name="Smith M."/>
            <person name="Roesemann S."/>
            <person name="Alexander J.E."/>
            <person name="Rich S.A."/>
            <person name="Livny J."/>
            <person name="Vlamakis H."/>
            <person name="Clish C."/>
            <person name="Bullock K."/>
            <person name="Deik A."/>
            <person name="Scott J."/>
            <person name="Pierce K.A."/>
            <person name="Xavier R.J."/>
            <person name="Alm E.J."/>
        </authorList>
    </citation>
    <scope>NUCLEOTIDE SEQUENCE [LARGE SCALE GENOMIC DNA]</scope>
    <source>
        <strain evidence="4 6">BIOML-A25</strain>
    </source>
</reference>
<sequence>MERLMEFASSVPDFRRTAKGNHRHRLDDILILIVLARASKCVGRAGIVEFGKHNLTRFRKMGLLMNGVPSEPTLCRVEKGIDSLCMAERMTDFMDAFRRELISGRDIICVDGKAMRGTLLQNGRNPDIVPAYLFNAGITLITEACREKSNEITAIPQLLDKLDIAGDVVTADAISMQKEIIDKIREKNGDFVIELKANRRSLRYVIEERIKTRRPCKLTRKMHFLSTAGLR</sequence>
<dbReference type="EMBL" id="JAHOAX010000001">
    <property type="protein sequence ID" value="MBV3121672.1"/>
    <property type="molecule type" value="Genomic_DNA"/>
</dbReference>
<dbReference type="Proteomes" id="UP000481700">
    <property type="component" value="Unassembled WGS sequence"/>
</dbReference>
<dbReference type="InterPro" id="IPR047647">
    <property type="entry name" value="ISAs1_transpos"/>
</dbReference>
<evidence type="ECO:0000313" key="3">
    <source>
        <dbReference type="EMBL" id="GKH83549.1"/>
    </source>
</evidence>
<dbReference type="Proteomes" id="UP000777173">
    <property type="component" value="Unassembled WGS sequence"/>
</dbReference>
<dbReference type="GO" id="GO:0004803">
    <property type="term" value="F:transposase activity"/>
    <property type="evidence" value="ECO:0007669"/>
    <property type="project" value="InterPro"/>
</dbReference>
<accession>A0A4R4H6W1</accession>
<dbReference type="Pfam" id="PF01609">
    <property type="entry name" value="DDE_Tnp_1"/>
    <property type="match status" value="1"/>
</dbReference>
<feature type="domain" description="Transposase IS4-like" evidence="1">
    <location>
        <begin position="104"/>
        <end position="212"/>
    </location>
</feature>
<gene>
    <name evidence="3" type="ORF">CE91St7_44330</name>
    <name evidence="4" type="ORF">F2Z07_21225</name>
    <name evidence="5" type="ORF">KSU80_00495</name>
</gene>
<dbReference type="RefSeq" id="WP_051926295.1">
    <property type="nucleotide sequence ID" value="NZ_BQOA01000001.1"/>
</dbReference>
<dbReference type="NCBIfam" id="NF033564">
    <property type="entry name" value="transpos_ISAs1"/>
    <property type="match status" value="1"/>
</dbReference>
<comment type="caution">
    <text evidence="4">The sequence shown here is derived from an EMBL/GenBank/DDBJ whole genome shotgun (WGS) entry which is preliminary data.</text>
</comment>
<dbReference type="EMBL" id="VVZV01000038">
    <property type="protein sequence ID" value="KAA5314250.1"/>
    <property type="molecule type" value="Genomic_DNA"/>
</dbReference>
<feature type="domain" description="H repeat-associated protein N-terminal" evidence="2">
    <location>
        <begin position="9"/>
        <end position="93"/>
    </location>
</feature>
<evidence type="ECO:0000313" key="5">
    <source>
        <dbReference type="EMBL" id="MBV3121672.1"/>
    </source>
</evidence>
<evidence type="ECO:0000259" key="2">
    <source>
        <dbReference type="Pfam" id="PF13808"/>
    </source>
</evidence>
<evidence type="ECO:0000313" key="4">
    <source>
        <dbReference type="EMBL" id="KAA5314250.1"/>
    </source>
</evidence>
<dbReference type="Proteomes" id="UP001055104">
    <property type="component" value="Unassembled WGS sequence"/>
</dbReference>
<reference evidence="5" key="2">
    <citation type="submission" date="2021-06" db="EMBL/GenBank/DDBJ databases">
        <title>Collection of gut derived symbiotic bacterial strains cultured from healthy donors.</title>
        <authorList>
            <person name="Lin H."/>
            <person name="Littmann E."/>
            <person name="Pamer E.G."/>
        </authorList>
    </citation>
    <scope>NUCLEOTIDE SEQUENCE</scope>
    <source>
        <strain evidence="5">MSK.5.10</strain>
    </source>
</reference>
<dbReference type="GO" id="GO:0003677">
    <property type="term" value="F:DNA binding"/>
    <property type="evidence" value="ECO:0007669"/>
    <property type="project" value="InterPro"/>
</dbReference>
<dbReference type="AlphaFoldDB" id="A0A4R4H6W1"/>
<reference evidence="3" key="3">
    <citation type="submission" date="2022-01" db="EMBL/GenBank/DDBJ databases">
        <title>Novel bile acid biosynthetic pathways are enriched in the microbiome of centenarians.</title>
        <authorList>
            <person name="Sato Y."/>
            <person name="Atarashi K."/>
            <person name="Plichta R.D."/>
            <person name="Arai Y."/>
            <person name="Sasajima S."/>
            <person name="Kearney M.S."/>
            <person name="Suda W."/>
            <person name="Takeshita K."/>
            <person name="Sasaki T."/>
            <person name="Okamoto S."/>
            <person name="Skelly N.A."/>
            <person name="Okamura Y."/>
            <person name="Vlamakis H."/>
            <person name="Li Y."/>
            <person name="Tanoue T."/>
            <person name="Takei H."/>
            <person name="Nittono H."/>
            <person name="Narushima S."/>
            <person name="Irie J."/>
            <person name="Itoh H."/>
            <person name="Moriya K."/>
            <person name="Sugiura Y."/>
            <person name="Suematsu M."/>
            <person name="Moritoki N."/>
            <person name="Shibata S."/>
            <person name="Littman R.D."/>
            <person name="Fischbach A.M."/>
            <person name="Uwamino Y."/>
            <person name="Inoue T."/>
            <person name="Honda A."/>
            <person name="Hattori M."/>
            <person name="Murai T."/>
            <person name="Xavier J.R."/>
            <person name="Hirose N."/>
            <person name="Honda K."/>
        </authorList>
    </citation>
    <scope>NUCLEOTIDE SEQUENCE</scope>
    <source>
        <strain evidence="3">CE91-St7</strain>
    </source>
</reference>
<evidence type="ECO:0000313" key="6">
    <source>
        <dbReference type="Proteomes" id="UP000481700"/>
    </source>
</evidence>
<evidence type="ECO:0000259" key="1">
    <source>
        <dbReference type="Pfam" id="PF01609"/>
    </source>
</evidence>
<dbReference type="PANTHER" id="PTHR30298:SF0">
    <property type="entry name" value="PROTEIN YBFL-RELATED"/>
    <property type="match status" value="1"/>
</dbReference>
<organism evidence="4 6">
    <name type="scientific">Phocaeicola dorei</name>
    <dbReference type="NCBI Taxonomy" id="357276"/>
    <lineage>
        <taxon>Bacteria</taxon>
        <taxon>Pseudomonadati</taxon>
        <taxon>Bacteroidota</taxon>
        <taxon>Bacteroidia</taxon>
        <taxon>Bacteroidales</taxon>
        <taxon>Bacteroidaceae</taxon>
        <taxon>Phocaeicola</taxon>
    </lineage>
</organism>
<name>A0A4R4H6W1_9BACT</name>